<gene>
    <name evidence="8" type="ORF">IAB91_02070</name>
</gene>
<dbReference type="PANTHER" id="PTHR30294:SF29">
    <property type="entry name" value="MULTIDRUG ABC TRANSPORTER PERMEASE YBHS-RELATED"/>
    <property type="match status" value="1"/>
</dbReference>
<evidence type="ECO:0000259" key="7">
    <source>
        <dbReference type="Pfam" id="PF12698"/>
    </source>
</evidence>
<evidence type="ECO:0000256" key="6">
    <source>
        <dbReference type="SAM" id="Phobius"/>
    </source>
</evidence>
<feature type="transmembrane region" description="Helical" evidence="6">
    <location>
        <begin position="20"/>
        <end position="40"/>
    </location>
</feature>
<evidence type="ECO:0000256" key="3">
    <source>
        <dbReference type="ARBA" id="ARBA00022692"/>
    </source>
</evidence>
<keyword evidence="3 6" id="KW-0812">Transmembrane</keyword>
<dbReference type="InterPro" id="IPR013525">
    <property type="entry name" value="ABC2_TM"/>
</dbReference>
<dbReference type="EMBL" id="JADIMD010000029">
    <property type="protein sequence ID" value="MBO8474063.1"/>
    <property type="molecule type" value="Genomic_DNA"/>
</dbReference>
<feature type="domain" description="ABC-2 type transporter transmembrane" evidence="7">
    <location>
        <begin position="23"/>
        <end position="215"/>
    </location>
</feature>
<keyword evidence="4 6" id="KW-1133">Transmembrane helix</keyword>
<organism evidence="8 9">
    <name type="scientific">Candidatus Cryptobacteroides faecigallinarum</name>
    <dbReference type="NCBI Taxonomy" id="2840763"/>
    <lineage>
        <taxon>Bacteria</taxon>
        <taxon>Pseudomonadati</taxon>
        <taxon>Bacteroidota</taxon>
        <taxon>Bacteroidia</taxon>
        <taxon>Bacteroidales</taxon>
        <taxon>Candidatus Cryptobacteroides</taxon>
    </lineage>
</organism>
<dbReference type="GO" id="GO:0140359">
    <property type="term" value="F:ABC-type transporter activity"/>
    <property type="evidence" value="ECO:0007669"/>
    <property type="project" value="InterPro"/>
</dbReference>
<feature type="transmembrane region" description="Helical" evidence="6">
    <location>
        <begin position="174"/>
        <end position="198"/>
    </location>
</feature>
<accession>A0A9D9NI92</accession>
<dbReference type="GO" id="GO:0005886">
    <property type="term" value="C:plasma membrane"/>
    <property type="evidence" value="ECO:0007669"/>
    <property type="project" value="UniProtKB-SubCell"/>
</dbReference>
<name>A0A9D9NI92_9BACT</name>
<keyword evidence="2" id="KW-1003">Cell membrane</keyword>
<dbReference type="Proteomes" id="UP000823757">
    <property type="component" value="Unassembled WGS sequence"/>
</dbReference>
<dbReference type="Gene3D" id="3.40.1710.10">
    <property type="entry name" value="abc type-2 transporter like domain"/>
    <property type="match status" value="1"/>
</dbReference>
<dbReference type="PANTHER" id="PTHR30294">
    <property type="entry name" value="MEMBRANE COMPONENT OF ABC TRANSPORTER YHHJ-RELATED"/>
    <property type="match status" value="1"/>
</dbReference>
<comment type="caution">
    <text evidence="8">The sequence shown here is derived from an EMBL/GenBank/DDBJ whole genome shotgun (WGS) entry which is preliminary data.</text>
</comment>
<dbReference type="InterPro" id="IPR051449">
    <property type="entry name" value="ABC-2_transporter_component"/>
</dbReference>
<reference evidence="8" key="1">
    <citation type="submission" date="2020-10" db="EMBL/GenBank/DDBJ databases">
        <authorList>
            <person name="Gilroy R."/>
        </authorList>
    </citation>
    <scope>NUCLEOTIDE SEQUENCE</scope>
    <source>
        <strain evidence="8">B1-13419</strain>
    </source>
</reference>
<evidence type="ECO:0000313" key="8">
    <source>
        <dbReference type="EMBL" id="MBO8474063.1"/>
    </source>
</evidence>
<dbReference type="Pfam" id="PF12698">
    <property type="entry name" value="ABC2_membrane_3"/>
    <property type="match status" value="1"/>
</dbReference>
<evidence type="ECO:0000256" key="2">
    <source>
        <dbReference type="ARBA" id="ARBA00022475"/>
    </source>
</evidence>
<evidence type="ECO:0000256" key="5">
    <source>
        <dbReference type="ARBA" id="ARBA00023136"/>
    </source>
</evidence>
<protein>
    <submittedName>
        <fullName evidence="8">ABC transporter permease</fullName>
    </submittedName>
</protein>
<evidence type="ECO:0000256" key="4">
    <source>
        <dbReference type="ARBA" id="ARBA00022989"/>
    </source>
</evidence>
<comment type="subcellular location">
    <subcellularLocation>
        <location evidence="1">Cell membrane</location>
        <topology evidence="1">Multi-pass membrane protein</topology>
    </subcellularLocation>
</comment>
<reference evidence="8" key="2">
    <citation type="journal article" date="2021" name="PeerJ">
        <title>Extensive microbial diversity within the chicken gut microbiome revealed by metagenomics and culture.</title>
        <authorList>
            <person name="Gilroy R."/>
            <person name="Ravi A."/>
            <person name="Getino M."/>
            <person name="Pursley I."/>
            <person name="Horton D.L."/>
            <person name="Alikhan N.F."/>
            <person name="Baker D."/>
            <person name="Gharbi K."/>
            <person name="Hall N."/>
            <person name="Watson M."/>
            <person name="Adriaenssens E.M."/>
            <person name="Foster-Nyarko E."/>
            <person name="Jarju S."/>
            <person name="Secka A."/>
            <person name="Antonio M."/>
            <person name="Oren A."/>
            <person name="Chaudhuri R.R."/>
            <person name="La Ragione R."/>
            <person name="Hildebrand F."/>
            <person name="Pallen M.J."/>
        </authorList>
    </citation>
    <scope>NUCLEOTIDE SEQUENCE</scope>
    <source>
        <strain evidence="8">B1-13419</strain>
    </source>
</reference>
<keyword evidence="5 6" id="KW-0472">Membrane</keyword>
<feature type="non-terminal residue" evidence="8">
    <location>
        <position position="216"/>
    </location>
</feature>
<sequence>MSAFGYLIEKEAKQFNSNRFMPVVTILLPVILMLFVPLLANMEIRNVRLTVVDHDRSTLSSQLVDRILQSEYFIADAYCDTYEEAMARMGKGRTDIIIEIPEGMERSVGRGETVEIFIAANAVNSTKGSIGGGYLSSIVTGFSSELASSSGSETVMPLTVNPQFRYNPYMDYKLFMVPAMMIVVIILIGGFFATMSIVNEKENGTIEQIHVSPARK</sequence>
<dbReference type="AlphaFoldDB" id="A0A9D9NI92"/>
<evidence type="ECO:0000313" key="9">
    <source>
        <dbReference type="Proteomes" id="UP000823757"/>
    </source>
</evidence>
<proteinExistence type="predicted"/>
<evidence type="ECO:0000256" key="1">
    <source>
        <dbReference type="ARBA" id="ARBA00004651"/>
    </source>
</evidence>